<keyword evidence="2" id="KW-1185">Reference proteome</keyword>
<proteinExistence type="predicted"/>
<sequence length="8" mass="825">CGVMAVFV</sequence>
<organism evidence="1 2">
    <name type="scientific">Trifolium medium</name>
    <dbReference type="NCBI Taxonomy" id="97028"/>
    <lineage>
        <taxon>Eukaryota</taxon>
        <taxon>Viridiplantae</taxon>
        <taxon>Streptophyta</taxon>
        <taxon>Embryophyta</taxon>
        <taxon>Tracheophyta</taxon>
        <taxon>Spermatophyta</taxon>
        <taxon>Magnoliopsida</taxon>
        <taxon>eudicotyledons</taxon>
        <taxon>Gunneridae</taxon>
        <taxon>Pentapetalae</taxon>
        <taxon>rosids</taxon>
        <taxon>fabids</taxon>
        <taxon>Fabales</taxon>
        <taxon>Fabaceae</taxon>
        <taxon>Papilionoideae</taxon>
        <taxon>50 kb inversion clade</taxon>
        <taxon>NPAAA clade</taxon>
        <taxon>Hologalegina</taxon>
        <taxon>IRL clade</taxon>
        <taxon>Trifolieae</taxon>
        <taxon>Trifolium</taxon>
    </lineage>
</organism>
<dbReference type="EMBL" id="LXQA010866368">
    <property type="protein sequence ID" value="MCI74723.1"/>
    <property type="molecule type" value="Genomic_DNA"/>
</dbReference>
<feature type="non-terminal residue" evidence="1">
    <location>
        <position position="1"/>
    </location>
</feature>
<evidence type="ECO:0000313" key="1">
    <source>
        <dbReference type="EMBL" id="MCI74723.1"/>
    </source>
</evidence>
<evidence type="ECO:0000313" key="2">
    <source>
        <dbReference type="Proteomes" id="UP000265520"/>
    </source>
</evidence>
<comment type="caution">
    <text evidence="1">The sequence shown here is derived from an EMBL/GenBank/DDBJ whole genome shotgun (WGS) entry which is preliminary data.</text>
</comment>
<accession>A0A392UM71</accession>
<reference evidence="1 2" key="1">
    <citation type="journal article" date="2018" name="Front. Plant Sci.">
        <title>Red Clover (Trifolium pratense) and Zigzag Clover (T. medium) - A Picture of Genomic Similarities and Differences.</title>
        <authorList>
            <person name="Dluhosova J."/>
            <person name="Istvanek J."/>
            <person name="Nedelnik J."/>
            <person name="Repkova J."/>
        </authorList>
    </citation>
    <scope>NUCLEOTIDE SEQUENCE [LARGE SCALE GENOMIC DNA]</scope>
    <source>
        <strain evidence="2">cv. 10/8</strain>
        <tissue evidence="1">Leaf</tissue>
    </source>
</reference>
<protein>
    <submittedName>
        <fullName evidence="1">Uncharacterized protein</fullName>
    </submittedName>
</protein>
<name>A0A392UM71_9FABA</name>
<dbReference type="Proteomes" id="UP000265520">
    <property type="component" value="Unassembled WGS sequence"/>
</dbReference>